<keyword evidence="3" id="KW-1185">Reference proteome</keyword>
<dbReference type="Proteomes" id="UP000002640">
    <property type="component" value="Unassembled WGS sequence"/>
</dbReference>
<organism evidence="2 3">
    <name type="scientific">Phytophthora sojae (strain P6497)</name>
    <name type="common">Soybean stem and root rot agent</name>
    <name type="synonym">Phytophthora megasperma f. sp. glycines</name>
    <dbReference type="NCBI Taxonomy" id="1094619"/>
    <lineage>
        <taxon>Eukaryota</taxon>
        <taxon>Sar</taxon>
        <taxon>Stramenopiles</taxon>
        <taxon>Oomycota</taxon>
        <taxon>Peronosporomycetes</taxon>
        <taxon>Peronosporales</taxon>
        <taxon>Peronosporaceae</taxon>
        <taxon>Phytophthora</taxon>
    </lineage>
</organism>
<feature type="region of interest" description="Disordered" evidence="1">
    <location>
        <begin position="74"/>
        <end position="106"/>
    </location>
</feature>
<feature type="compositionally biased region" description="Basic and acidic residues" evidence="1">
    <location>
        <begin position="38"/>
        <end position="49"/>
    </location>
</feature>
<name>G4ZEK1_PHYSP</name>
<proteinExistence type="predicted"/>
<dbReference type="KEGG" id="psoj:PHYSODRAFT_255386"/>
<reference evidence="2 3" key="1">
    <citation type="journal article" date="2006" name="Science">
        <title>Phytophthora genome sequences uncover evolutionary origins and mechanisms of pathogenesis.</title>
        <authorList>
            <person name="Tyler B.M."/>
            <person name="Tripathy S."/>
            <person name="Zhang X."/>
            <person name="Dehal P."/>
            <person name="Jiang R.H."/>
            <person name="Aerts A."/>
            <person name="Arredondo F.D."/>
            <person name="Baxter L."/>
            <person name="Bensasson D."/>
            <person name="Beynon J.L."/>
            <person name="Chapman J."/>
            <person name="Damasceno C.M."/>
            <person name="Dorrance A.E."/>
            <person name="Dou D."/>
            <person name="Dickerman A.W."/>
            <person name="Dubchak I.L."/>
            <person name="Garbelotto M."/>
            <person name="Gijzen M."/>
            <person name="Gordon S.G."/>
            <person name="Govers F."/>
            <person name="Grunwald N.J."/>
            <person name="Huang W."/>
            <person name="Ivors K.L."/>
            <person name="Jones R.W."/>
            <person name="Kamoun S."/>
            <person name="Krampis K."/>
            <person name="Lamour K.H."/>
            <person name="Lee M.K."/>
            <person name="McDonald W.H."/>
            <person name="Medina M."/>
            <person name="Meijer H.J."/>
            <person name="Nordberg E.K."/>
            <person name="Maclean D.J."/>
            <person name="Ospina-Giraldo M.D."/>
            <person name="Morris P.F."/>
            <person name="Phuntumart V."/>
            <person name="Putnam N.H."/>
            <person name="Rash S."/>
            <person name="Rose J.K."/>
            <person name="Sakihama Y."/>
            <person name="Salamov A.A."/>
            <person name="Savidor A."/>
            <person name="Scheuring C.F."/>
            <person name="Smith B.M."/>
            <person name="Sobral B.W."/>
            <person name="Terry A."/>
            <person name="Torto-Alalibo T.A."/>
            <person name="Win J."/>
            <person name="Xu Z."/>
            <person name="Zhang H."/>
            <person name="Grigoriev I.V."/>
            <person name="Rokhsar D.S."/>
            <person name="Boore J.L."/>
        </authorList>
    </citation>
    <scope>NUCLEOTIDE SEQUENCE [LARGE SCALE GENOMIC DNA]</scope>
    <source>
        <strain evidence="2 3">P6497</strain>
    </source>
</reference>
<dbReference type="InParanoid" id="G4ZEK1"/>
<feature type="compositionally biased region" description="Basic and acidic residues" evidence="1">
    <location>
        <begin position="74"/>
        <end position="88"/>
    </location>
</feature>
<dbReference type="RefSeq" id="XP_009528114.1">
    <property type="nucleotide sequence ID" value="XM_009529819.1"/>
</dbReference>
<feature type="compositionally biased region" description="Basic and acidic residues" evidence="1">
    <location>
        <begin position="1"/>
        <end position="19"/>
    </location>
</feature>
<dbReference type="AlphaFoldDB" id="G4ZEK1"/>
<evidence type="ECO:0000313" key="2">
    <source>
        <dbReference type="EMBL" id="EGZ19056.1"/>
    </source>
</evidence>
<protein>
    <submittedName>
        <fullName evidence="2">Uncharacterized protein</fullName>
    </submittedName>
</protein>
<evidence type="ECO:0000256" key="1">
    <source>
        <dbReference type="SAM" id="MobiDB-lite"/>
    </source>
</evidence>
<dbReference type="EMBL" id="JH159154">
    <property type="protein sequence ID" value="EGZ19056.1"/>
    <property type="molecule type" value="Genomic_DNA"/>
</dbReference>
<feature type="region of interest" description="Disordered" evidence="1">
    <location>
        <begin position="139"/>
        <end position="171"/>
    </location>
</feature>
<gene>
    <name evidence="2" type="ORF">PHYSODRAFT_255386</name>
</gene>
<evidence type="ECO:0000313" key="3">
    <source>
        <dbReference type="Proteomes" id="UP000002640"/>
    </source>
</evidence>
<dbReference type="GeneID" id="20638606"/>
<accession>G4ZEK1</accession>
<sequence>MSDPRCTTDSRADARRGTSDGDANAAKAQVVVIPPADRSGEGIRHRTLDQETASPDILIAEECDAEKLDVENLDAKRDAKNRDQRNCDEANPVAHVPERDPPTPENMDLGRGTANILAVTMHSASTRATNRRGRAPGVLQEPAAQNPSSLAKTPPKAAKGAESHGPGHFTGRGALDEDASCVGSGCAVKVLGGVWVATRNTSRDGAQSKRLGLCVRQRRRLAQVNALEGGQAGDDGDRTRGDVAATNTAGVNSLMWYCLERGGMRSARGLELRLDAVSRGATLVSTYAVRLETGGTPRPYSAKDVSKLNPVRATINGTTPLNEPSDFRDEVPLKVNRDVCAVKCDEMPLEVSRDASAVKSDGVA</sequence>
<feature type="region of interest" description="Disordered" evidence="1">
    <location>
        <begin position="1"/>
        <end position="54"/>
    </location>
</feature>